<dbReference type="EMBL" id="JAQQWP010000002">
    <property type="protein sequence ID" value="KAK8129635.1"/>
    <property type="molecule type" value="Genomic_DNA"/>
</dbReference>
<evidence type="ECO:0000313" key="3">
    <source>
        <dbReference type="Proteomes" id="UP001392437"/>
    </source>
</evidence>
<accession>A0AAW0R790</accession>
<comment type="caution">
    <text evidence="2">The sequence shown here is derived from an EMBL/GenBank/DDBJ whole genome shotgun (WGS) entry which is preliminary data.</text>
</comment>
<dbReference type="Proteomes" id="UP001392437">
    <property type="component" value="Unassembled WGS sequence"/>
</dbReference>
<keyword evidence="3" id="KW-1185">Reference proteome</keyword>
<sequence length="62" mass="6633">MFDRSNVDLPAQRFGLSAGAHGILTQARDFNNQHRPNPPPQPEPPTPHPGPGPNGRTVVSAD</sequence>
<feature type="compositionally biased region" description="Pro residues" evidence="1">
    <location>
        <begin position="36"/>
        <end position="52"/>
    </location>
</feature>
<evidence type="ECO:0000256" key="1">
    <source>
        <dbReference type="SAM" id="MobiDB-lite"/>
    </source>
</evidence>
<name>A0AAW0R790_9PEZI</name>
<feature type="region of interest" description="Disordered" evidence="1">
    <location>
        <begin position="18"/>
        <end position="62"/>
    </location>
</feature>
<proteinExistence type="predicted"/>
<evidence type="ECO:0000313" key="2">
    <source>
        <dbReference type="EMBL" id="KAK8129635.1"/>
    </source>
</evidence>
<protein>
    <submittedName>
        <fullName evidence="2">Uncharacterized protein</fullName>
    </submittedName>
</protein>
<reference evidence="2 3" key="1">
    <citation type="submission" date="2023-01" db="EMBL/GenBank/DDBJ databases">
        <title>Analysis of 21 Apiospora genomes using comparative genomics revels a genus with tremendous synthesis potential of carbohydrate active enzymes and secondary metabolites.</title>
        <authorList>
            <person name="Sorensen T."/>
        </authorList>
    </citation>
    <scope>NUCLEOTIDE SEQUENCE [LARGE SCALE GENOMIC DNA]</scope>
    <source>
        <strain evidence="2 3">CBS 117206</strain>
    </source>
</reference>
<gene>
    <name evidence="2" type="ORF">PG999_002015</name>
</gene>
<dbReference type="AlphaFoldDB" id="A0AAW0R790"/>
<organism evidence="2 3">
    <name type="scientific">Apiospora kogelbergensis</name>
    <dbReference type="NCBI Taxonomy" id="1337665"/>
    <lineage>
        <taxon>Eukaryota</taxon>
        <taxon>Fungi</taxon>
        <taxon>Dikarya</taxon>
        <taxon>Ascomycota</taxon>
        <taxon>Pezizomycotina</taxon>
        <taxon>Sordariomycetes</taxon>
        <taxon>Xylariomycetidae</taxon>
        <taxon>Amphisphaeriales</taxon>
        <taxon>Apiosporaceae</taxon>
        <taxon>Apiospora</taxon>
    </lineage>
</organism>